<evidence type="ECO:0000313" key="2">
    <source>
        <dbReference type="EMBL" id="MFC4728902.1"/>
    </source>
</evidence>
<keyword evidence="1" id="KW-0812">Transmembrane</keyword>
<evidence type="ECO:0000313" key="3">
    <source>
        <dbReference type="Proteomes" id="UP001595892"/>
    </source>
</evidence>
<feature type="transmembrane region" description="Helical" evidence="1">
    <location>
        <begin position="26"/>
        <end position="46"/>
    </location>
</feature>
<dbReference type="EMBL" id="JBHSGG010000033">
    <property type="protein sequence ID" value="MFC4728902.1"/>
    <property type="molecule type" value="Genomic_DNA"/>
</dbReference>
<comment type="caution">
    <text evidence="2">The sequence shown here is derived from an EMBL/GenBank/DDBJ whole genome shotgun (WGS) entry which is preliminary data.</text>
</comment>
<dbReference type="RefSeq" id="WP_377004971.1">
    <property type="nucleotide sequence ID" value="NZ_JBHSGG010000033.1"/>
</dbReference>
<gene>
    <name evidence="2" type="ORF">ACFO3Q_12065</name>
</gene>
<keyword evidence="1" id="KW-0472">Membrane</keyword>
<proteinExistence type="predicted"/>
<name>A0ABV9NKQ6_9GAMM</name>
<evidence type="ECO:0000256" key="1">
    <source>
        <dbReference type="SAM" id="Phobius"/>
    </source>
</evidence>
<keyword evidence="3" id="KW-1185">Reference proteome</keyword>
<sequence length="51" mass="4825">MDARARPTSTLAAIALATGGPIPRGIAAAIGLPVVALVLTGAGVGFPGRSA</sequence>
<protein>
    <submittedName>
        <fullName evidence="2">Uncharacterized protein</fullName>
    </submittedName>
</protein>
<accession>A0ABV9NKQ6</accession>
<organism evidence="2 3">
    <name type="scientific">Coralloluteibacterium thermophilum</name>
    <dbReference type="NCBI Taxonomy" id="2707049"/>
    <lineage>
        <taxon>Bacteria</taxon>
        <taxon>Pseudomonadati</taxon>
        <taxon>Pseudomonadota</taxon>
        <taxon>Gammaproteobacteria</taxon>
        <taxon>Lysobacterales</taxon>
        <taxon>Lysobacteraceae</taxon>
        <taxon>Coralloluteibacterium</taxon>
    </lineage>
</organism>
<keyword evidence="1" id="KW-1133">Transmembrane helix</keyword>
<dbReference type="Proteomes" id="UP001595892">
    <property type="component" value="Unassembled WGS sequence"/>
</dbReference>
<reference evidence="3" key="1">
    <citation type="journal article" date="2019" name="Int. J. Syst. Evol. Microbiol.">
        <title>The Global Catalogue of Microorganisms (GCM) 10K type strain sequencing project: providing services to taxonomists for standard genome sequencing and annotation.</title>
        <authorList>
            <consortium name="The Broad Institute Genomics Platform"/>
            <consortium name="The Broad Institute Genome Sequencing Center for Infectious Disease"/>
            <person name="Wu L."/>
            <person name="Ma J."/>
        </authorList>
    </citation>
    <scope>NUCLEOTIDE SEQUENCE [LARGE SCALE GENOMIC DNA]</scope>
    <source>
        <strain evidence="3">CGMCC 1.13574</strain>
    </source>
</reference>